<evidence type="ECO:0000256" key="1">
    <source>
        <dbReference type="SAM" id="SignalP"/>
    </source>
</evidence>
<name>A0A7S6WPA8_9SPIR</name>
<protein>
    <submittedName>
        <fullName evidence="2">DUF1007 family protein</fullName>
    </submittedName>
</protein>
<keyword evidence="1" id="KW-0732">Signal</keyword>
<dbReference type="Pfam" id="PF06226">
    <property type="entry name" value="DUF1007"/>
    <property type="match status" value="1"/>
</dbReference>
<sequence>MKKYFIAAIFGLLFSTVYAHPHMFFTSRVEFIFSGEKLQGAYVTWTFDRFFSADIIDGYDLNKDGVFNAAETSEVYNNAFIYTQNYYFFIFMRQGNVRTSPEHILKSKFSLWQKNGIVSYRFYVDLTAFKGRELYFACYDYTFFCDITYPEKLAVNFICDKTKLNPVYSIVENKNYPVYYNPTGPIDDTTVYYKWAPGLQTYYPREIHIKF</sequence>
<accession>A0A7S6WPA8</accession>
<dbReference type="EMBL" id="CP061839">
    <property type="protein sequence ID" value="QOW60833.1"/>
    <property type="molecule type" value="Genomic_DNA"/>
</dbReference>
<feature type="chain" id="PRO_5032739041" evidence="1">
    <location>
        <begin position="20"/>
        <end position="211"/>
    </location>
</feature>
<dbReference type="AlphaFoldDB" id="A0A7S6WPA8"/>
<evidence type="ECO:0000313" key="3">
    <source>
        <dbReference type="Proteomes" id="UP000593915"/>
    </source>
</evidence>
<dbReference type="InterPro" id="IPR010412">
    <property type="entry name" value="DUF1007"/>
</dbReference>
<proteinExistence type="predicted"/>
<evidence type="ECO:0000313" key="2">
    <source>
        <dbReference type="EMBL" id="QOW60833.1"/>
    </source>
</evidence>
<organism evidence="2 3">
    <name type="scientific">Treponema pedis</name>
    <dbReference type="NCBI Taxonomy" id="409322"/>
    <lineage>
        <taxon>Bacteria</taxon>
        <taxon>Pseudomonadati</taxon>
        <taxon>Spirochaetota</taxon>
        <taxon>Spirochaetia</taxon>
        <taxon>Spirochaetales</taxon>
        <taxon>Treponemataceae</taxon>
        <taxon>Treponema</taxon>
    </lineage>
</organism>
<dbReference type="Proteomes" id="UP000593915">
    <property type="component" value="Chromosome"/>
</dbReference>
<gene>
    <name evidence="2" type="ORF">IFE08_13810</name>
</gene>
<dbReference type="RefSeq" id="WP_152513049.1">
    <property type="nucleotide sequence ID" value="NZ_CP061839.1"/>
</dbReference>
<feature type="signal peptide" evidence="1">
    <location>
        <begin position="1"/>
        <end position="19"/>
    </location>
</feature>
<reference evidence="2 3" key="1">
    <citation type="submission" date="2020-09" db="EMBL/GenBank/DDBJ databases">
        <title>Characterization of Treponema spp. from bovine digital dermatitis in Korea.</title>
        <authorList>
            <person name="Espiritu H.M."/>
            <person name="Cho Y.I."/>
            <person name="Mamuad L."/>
        </authorList>
    </citation>
    <scope>NUCLEOTIDE SEQUENCE [LARGE SCALE GENOMIC DNA]</scope>
    <source>
        <strain evidence="2 3">KS1</strain>
    </source>
</reference>